<dbReference type="PANTHER" id="PTHR30349:SF64">
    <property type="entry name" value="PROPHAGE INTEGRASE INTD-RELATED"/>
    <property type="match status" value="1"/>
</dbReference>
<dbReference type="EMBL" id="FTOP01000002">
    <property type="protein sequence ID" value="SIS61753.1"/>
    <property type="molecule type" value="Genomic_DNA"/>
</dbReference>
<evidence type="ECO:0000313" key="4">
    <source>
        <dbReference type="Proteomes" id="UP000186026"/>
    </source>
</evidence>
<keyword evidence="1" id="KW-0233">DNA recombination</keyword>
<protein>
    <submittedName>
        <fullName evidence="3">Phage integrase family protein</fullName>
    </submittedName>
</protein>
<reference evidence="4" key="1">
    <citation type="submission" date="2017-01" db="EMBL/GenBank/DDBJ databases">
        <authorList>
            <person name="Varghese N."/>
            <person name="Submissions S."/>
        </authorList>
    </citation>
    <scope>NUCLEOTIDE SEQUENCE [LARGE SCALE GENOMIC DNA]</scope>
    <source>
        <strain evidence="4">DSM 46698</strain>
    </source>
</reference>
<organism evidence="3 4">
    <name type="scientific">Belliella pelovolcani</name>
    <dbReference type="NCBI Taxonomy" id="529505"/>
    <lineage>
        <taxon>Bacteria</taxon>
        <taxon>Pseudomonadati</taxon>
        <taxon>Bacteroidota</taxon>
        <taxon>Cytophagia</taxon>
        <taxon>Cytophagales</taxon>
        <taxon>Cyclobacteriaceae</taxon>
        <taxon>Belliella</taxon>
    </lineage>
</organism>
<dbReference type="AlphaFoldDB" id="A0A1N7KJJ2"/>
<name>A0A1N7KJJ2_9BACT</name>
<proteinExistence type="predicted"/>
<dbReference type="GO" id="GO:0003677">
    <property type="term" value="F:DNA binding"/>
    <property type="evidence" value="ECO:0007669"/>
    <property type="project" value="InterPro"/>
</dbReference>
<dbReference type="InterPro" id="IPR011010">
    <property type="entry name" value="DNA_brk_join_enz"/>
</dbReference>
<evidence type="ECO:0000259" key="2">
    <source>
        <dbReference type="PROSITE" id="PS51898"/>
    </source>
</evidence>
<dbReference type="GO" id="GO:0006310">
    <property type="term" value="P:DNA recombination"/>
    <property type="evidence" value="ECO:0007669"/>
    <property type="project" value="UniProtKB-KW"/>
</dbReference>
<dbReference type="Pfam" id="PF00589">
    <property type="entry name" value="Phage_integrase"/>
    <property type="match status" value="1"/>
</dbReference>
<sequence>MTFGVSKNPEGLYPLDNCSFIKKASGQPEAFYFEKVKGGERKYYHIDRPIREKILPEVLSEEEVSQILKSTTNLKHKAILMTIYSAGLRISELINLKIKDIDSERIQIRVESAKSNKDRYTLLSPKTLEVLRAYVKKERPYHFLFEGFGSTKETPIVYGKRSVQNILKSAVEKVGIKKKVTVHT</sequence>
<evidence type="ECO:0000256" key="1">
    <source>
        <dbReference type="ARBA" id="ARBA00023172"/>
    </source>
</evidence>
<dbReference type="Gene3D" id="1.10.443.10">
    <property type="entry name" value="Intergrase catalytic core"/>
    <property type="match status" value="1"/>
</dbReference>
<accession>A0A1N7KJJ2</accession>
<dbReference type="STRING" id="529505.SAMN05421761_102133"/>
<gene>
    <name evidence="3" type="ORF">SAMN05421761_102133</name>
</gene>
<feature type="domain" description="Tyr recombinase" evidence="2">
    <location>
        <begin position="54"/>
        <end position="184"/>
    </location>
</feature>
<evidence type="ECO:0000313" key="3">
    <source>
        <dbReference type="EMBL" id="SIS61753.1"/>
    </source>
</evidence>
<keyword evidence="4" id="KW-1185">Reference proteome</keyword>
<dbReference type="InterPro" id="IPR002104">
    <property type="entry name" value="Integrase_catalytic"/>
</dbReference>
<dbReference type="SUPFAM" id="SSF56349">
    <property type="entry name" value="DNA breaking-rejoining enzymes"/>
    <property type="match status" value="1"/>
</dbReference>
<dbReference type="Proteomes" id="UP000186026">
    <property type="component" value="Unassembled WGS sequence"/>
</dbReference>
<dbReference type="InterPro" id="IPR013762">
    <property type="entry name" value="Integrase-like_cat_sf"/>
</dbReference>
<dbReference type="GO" id="GO:0015074">
    <property type="term" value="P:DNA integration"/>
    <property type="evidence" value="ECO:0007669"/>
    <property type="project" value="InterPro"/>
</dbReference>
<dbReference type="PANTHER" id="PTHR30349">
    <property type="entry name" value="PHAGE INTEGRASE-RELATED"/>
    <property type="match status" value="1"/>
</dbReference>
<dbReference type="InterPro" id="IPR050090">
    <property type="entry name" value="Tyrosine_recombinase_XerCD"/>
</dbReference>
<dbReference type="PROSITE" id="PS51898">
    <property type="entry name" value="TYR_RECOMBINASE"/>
    <property type="match status" value="1"/>
</dbReference>